<dbReference type="Proteomes" id="UP000661507">
    <property type="component" value="Unassembled WGS sequence"/>
</dbReference>
<evidence type="ECO:0000259" key="1">
    <source>
        <dbReference type="Pfam" id="PF01471"/>
    </source>
</evidence>
<dbReference type="InterPro" id="IPR002477">
    <property type="entry name" value="Peptidoglycan-bd-like"/>
</dbReference>
<protein>
    <recommendedName>
        <fullName evidence="1">Peptidoglycan binding-like domain-containing protein</fullName>
    </recommendedName>
</protein>
<comment type="caution">
    <text evidence="2">The sequence shown here is derived from an EMBL/GenBank/DDBJ whole genome shotgun (WGS) entry which is preliminary data.</text>
</comment>
<dbReference type="Pfam" id="PF08238">
    <property type="entry name" value="Sel1"/>
    <property type="match status" value="4"/>
</dbReference>
<dbReference type="PANTHER" id="PTHR11102">
    <property type="entry name" value="SEL-1-LIKE PROTEIN"/>
    <property type="match status" value="1"/>
</dbReference>
<dbReference type="InterPro" id="IPR036366">
    <property type="entry name" value="PGBDSf"/>
</dbReference>
<dbReference type="SMART" id="SM00671">
    <property type="entry name" value="SEL1"/>
    <property type="match status" value="4"/>
</dbReference>
<dbReference type="InterPro" id="IPR006597">
    <property type="entry name" value="Sel1-like"/>
</dbReference>
<dbReference type="AlphaFoldDB" id="A0A917KM87"/>
<feature type="domain" description="Peptidoglycan binding-like" evidence="1">
    <location>
        <begin position="250"/>
        <end position="305"/>
    </location>
</feature>
<dbReference type="PANTHER" id="PTHR11102:SF160">
    <property type="entry name" value="ERAD-ASSOCIATED E3 UBIQUITIN-PROTEIN LIGASE COMPONENT HRD3"/>
    <property type="match status" value="1"/>
</dbReference>
<evidence type="ECO:0000313" key="2">
    <source>
        <dbReference type="EMBL" id="GGJ20331.1"/>
    </source>
</evidence>
<name>A0A917KM87_9PROT</name>
<dbReference type="Gene3D" id="1.25.40.10">
    <property type="entry name" value="Tetratricopeptide repeat domain"/>
    <property type="match status" value="1"/>
</dbReference>
<dbReference type="InterPro" id="IPR011990">
    <property type="entry name" value="TPR-like_helical_dom_sf"/>
</dbReference>
<reference evidence="2" key="1">
    <citation type="journal article" date="2014" name="Int. J. Syst. Evol. Microbiol.">
        <title>Complete genome sequence of Corynebacterium casei LMG S-19264T (=DSM 44701T), isolated from a smear-ripened cheese.</title>
        <authorList>
            <consortium name="US DOE Joint Genome Institute (JGI-PGF)"/>
            <person name="Walter F."/>
            <person name="Albersmeier A."/>
            <person name="Kalinowski J."/>
            <person name="Ruckert C."/>
        </authorList>
    </citation>
    <scope>NUCLEOTIDE SEQUENCE</scope>
    <source>
        <strain evidence="2">CGMCC 1.3617</strain>
    </source>
</reference>
<accession>A0A917KM87</accession>
<sequence>MLAFATSIRHSFRREVVRVMRRDGLLRHLMLPAFVAWLGGCALIAGGAPVPSQPPPLPTAQQRAQAARLQRDGLRAMNPPRGIPADPARASQLIEAAAELGDPDAQMLVAGSHLFRTDSGRDAAAALPWLHRAAQQGSPEAQYRLARLIEAGDGTPAEPAWAAVWFQRAAERGLPEAQFAMGLLQVAGIGTAADEAEALARIALAQRRGVAAAQRYRLALQPRVPPAQATQAAARIAAETAQGPVTPVDRPLVRFAQSALSRTGAWNRPVDGLDGPQTRAALVDFARRQGLNAAGPYDPVVIDRLRASAH</sequence>
<proteinExistence type="predicted"/>
<dbReference type="SUPFAM" id="SSF47090">
    <property type="entry name" value="PGBD-like"/>
    <property type="match status" value="1"/>
</dbReference>
<dbReference type="SUPFAM" id="SSF81901">
    <property type="entry name" value="HCP-like"/>
    <property type="match status" value="1"/>
</dbReference>
<dbReference type="InterPro" id="IPR036365">
    <property type="entry name" value="PGBD-like_sf"/>
</dbReference>
<organism evidence="2 3">
    <name type="scientific">Neoroseomonas lacus</name>
    <dbReference type="NCBI Taxonomy" id="287609"/>
    <lineage>
        <taxon>Bacteria</taxon>
        <taxon>Pseudomonadati</taxon>
        <taxon>Pseudomonadota</taxon>
        <taxon>Alphaproteobacteria</taxon>
        <taxon>Acetobacterales</taxon>
        <taxon>Acetobacteraceae</taxon>
        <taxon>Neoroseomonas</taxon>
    </lineage>
</organism>
<reference evidence="2" key="2">
    <citation type="submission" date="2020-09" db="EMBL/GenBank/DDBJ databases">
        <authorList>
            <person name="Sun Q."/>
            <person name="Zhou Y."/>
        </authorList>
    </citation>
    <scope>NUCLEOTIDE SEQUENCE</scope>
    <source>
        <strain evidence="2">CGMCC 1.3617</strain>
    </source>
</reference>
<gene>
    <name evidence="2" type="ORF">GCM10011320_29520</name>
</gene>
<dbReference type="InterPro" id="IPR050767">
    <property type="entry name" value="Sel1_AlgK"/>
</dbReference>
<dbReference type="Pfam" id="PF01471">
    <property type="entry name" value="PG_binding_1"/>
    <property type="match status" value="1"/>
</dbReference>
<keyword evidence="3" id="KW-1185">Reference proteome</keyword>
<dbReference type="Gene3D" id="1.10.101.10">
    <property type="entry name" value="PGBD-like superfamily/PGBD"/>
    <property type="match status" value="1"/>
</dbReference>
<dbReference type="EMBL" id="BMKW01000007">
    <property type="protein sequence ID" value="GGJ20331.1"/>
    <property type="molecule type" value="Genomic_DNA"/>
</dbReference>
<evidence type="ECO:0000313" key="3">
    <source>
        <dbReference type="Proteomes" id="UP000661507"/>
    </source>
</evidence>